<evidence type="ECO:0000313" key="4">
    <source>
        <dbReference type="Proteomes" id="UP000017184"/>
    </source>
</evidence>
<dbReference type="EMBL" id="CP004885">
    <property type="protein sequence ID" value="AGX87052.1"/>
    <property type="molecule type" value="Genomic_DNA"/>
</dbReference>
<dbReference type="InterPro" id="IPR011990">
    <property type="entry name" value="TPR-like_helical_dom_sf"/>
</dbReference>
<dbReference type="Gene3D" id="3.40.50.2300">
    <property type="match status" value="1"/>
</dbReference>
<dbReference type="AlphaFoldDB" id="U5N6P5"/>
<dbReference type="PANTHER" id="PTHR12558:SF13">
    <property type="entry name" value="CELL DIVISION CYCLE PROTEIN 27 HOMOLOG"/>
    <property type="match status" value="1"/>
</dbReference>
<feature type="domain" description="Response regulatory" evidence="2">
    <location>
        <begin position="1"/>
        <end position="107"/>
    </location>
</feature>
<name>U5N6P5_9BURK</name>
<organism evidence="3 4">
    <name type="scientific">Candidatus Symbiobacter mobilis CR</name>
    <dbReference type="NCBI Taxonomy" id="946483"/>
    <lineage>
        <taxon>Bacteria</taxon>
        <taxon>Pseudomonadati</taxon>
        <taxon>Pseudomonadota</taxon>
        <taxon>Betaproteobacteria</taxon>
        <taxon>Burkholderiales</taxon>
        <taxon>Comamonadaceae</taxon>
    </lineage>
</organism>
<dbReference type="PROSITE" id="PS50110">
    <property type="entry name" value="RESPONSE_REGULATORY"/>
    <property type="match status" value="1"/>
</dbReference>
<dbReference type="PANTHER" id="PTHR12558">
    <property type="entry name" value="CELL DIVISION CYCLE 16,23,27"/>
    <property type="match status" value="1"/>
</dbReference>
<feature type="modified residue" description="4-aspartylphosphate" evidence="1">
    <location>
        <position position="38"/>
    </location>
</feature>
<dbReference type="SUPFAM" id="SSF52172">
    <property type="entry name" value="CheY-like"/>
    <property type="match status" value="1"/>
</dbReference>
<dbReference type="Pfam" id="PF00072">
    <property type="entry name" value="Response_reg"/>
    <property type="match status" value="1"/>
</dbReference>
<dbReference type="KEGG" id="cbx:Cenrod_0950"/>
<dbReference type="Gene3D" id="1.25.40.10">
    <property type="entry name" value="Tetratricopeptide repeat domain"/>
    <property type="match status" value="1"/>
</dbReference>
<evidence type="ECO:0000259" key="2">
    <source>
        <dbReference type="PROSITE" id="PS50110"/>
    </source>
</evidence>
<dbReference type="GO" id="GO:0000160">
    <property type="term" value="P:phosphorelay signal transduction system"/>
    <property type="evidence" value="ECO:0007669"/>
    <property type="project" value="InterPro"/>
</dbReference>
<proteinExistence type="predicted"/>
<dbReference type="SMART" id="SM00448">
    <property type="entry name" value="REC"/>
    <property type="match status" value="1"/>
</dbReference>
<evidence type="ECO:0000256" key="1">
    <source>
        <dbReference type="PROSITE-ProRule" id="PRU00169"/>
    </source>
</evidence>
<dbReference type="HOGENOM" id="CLU_035496_1_0_4"/>
<sequence length="516" mass="56931">MLRDFVKYMGVHQIDTANSGRDAISHLSSSRYDIVICDFNLGQGPNGQQVLEEAKMRNLVGVSTIWVMVTAEKTPDMVMGAAETRPDDYLLKPINQVLLQSRIEKLLARKQSLGVIEASIRSQDYAAAIAHCDKLLQSQAVNPQEVLRIKSDLLLTVGDDASARELFEVVLAQRNVSWAKTGLGKVLFNSADYEGAALLFSQVLTDNPMYIEAADWLAKSYQAMGNMVMAQQVLLEATKLSPNSPMRQKALGDVAYRNGELDVAKTAFEKTIKIGEFSAHKSPAAYARLADVLSDSNEAMEALHVLKRSKADFRFNPIAALQTATVESRVYQKMGQSDMARAALANAEQLANQLGSQLSADLMIDLAKSHLQLGDKHKAFQLLGEVVKNNHENAELSGEVEHLLVREHLAEEGHALIEASRKEVIDINNQGVLFAKQGDFQQGLKLLRSAVKRLPSSEVMIVNLCGLLIAQMSKEGYREILAAEVRDLLNRVHAINPSNKKYFSYTQVLAKMQRGA</sequence>
<dbReference type="InterPro" id="IPR011006">
    <property type="entry name" value="CheY-like_superfamily"/>
</dbReference>
<protein>
    <submittedName>
        <fullName evidence="3">CheY-like chemotaxis protein</fullName>
    </submittedName>
</protein>
<dbReference type="InterPro" id="IPR001789">
    <property type="entry name" value="Sig_transdc_resp-reg_receiver"/>
</dbReference>
<accession>U5N6P5</accession>
<reference evidence="3 4" key="1">
    <citation type="journal article" date="2013" name="Genome Biol.">
        <title>Genomic analysis reveals key aspects of prokaryotic symbiosis in the phototrophic consortium "Chlorochromatium aggregatum".</title>
        <authorList>
            <person name="Liu Z."/>
            <person name="Muller J."/>
            <person name="Li T."/>
            <person name="Alvey R.M."/>
            <person name="Vogl K."/>
            <person name="Frigaard N.U."/>
            <person name="Rockwell N.C."/>
            <person name="Boyd E.S."/>
            <person name="Tomsho L.P."/>
            <person name="Schuster S.C."/>
            <person name="Henke P."/>
            <person name="Rohde M."/>
            <person name="Overmann J."/>
            <person name="Bryant D.A."/>
        </authorList>
    </citation>
    <scope>NUCLEOTIDE SEQUENCE [LARGE SCALE GENOMIC DNA]</scope>
    <source>
        <strain evidence="3">CR</strain>
    </source>
</reference>
<keyword evidence="4" id="KW-1185">Reference proteome</keyword>
<dbReference type="InterPro" id="IPR019734">
    <property type="entry name" value="TPR_rpt"/>
</dbReference>
<dbReference type="eggNOG" id="COG0457">
    <property type="taxonomic scope" value="Bacteria"/>
</dbReference>
<dbReference type="Proteomes" id="UP000017184">
    <property type="component" value="Chromosome"/>
</dbReference>
<dbReference type="STRING" id="946483.Cenrod_0950"/>
<dbReference type="SUPFAM" id="SSF48452">
    <property type="entry name" value="TPR-like"/>
    <property type="match status" value="1"/>
</dbReference>
<evidence type="ECO:0000313" key="3">
    <source>
        <dbReference type="EMBL" id="AGX87052.1"/>
    </source>
</evidence>
<gene>
    <name evidence="3" type="ORF">Cenrod_0950</name>
</gene>
<dbReference type="eggNOG" id="COG0745">
    <property type="taxonomic scope" value="Bacteria"/>
</dbReference>
<dbReference type="SMART" id="SM00028">
    <property type="entry name" value="TPR"/>
    <property type="match status" value="5"/>
</dbReference>
<keyword evidence="1" id="KW-0597">Phosphoprotein</keyword>